<sequence>MHKIQEQQLKTFTSLNDFRRQKPLPTKRRGLYWFWTNLSNAELEQTITLENTKEVPIGKLVKYRKGLSCVADIKKYDFKIVYNGIGGYRTPTKAFGLRERINQEISCNDYRTGTLNLNRMFSLENWAISYFDFDDKENIEILKVLNSNETYIEFAKELENLWRLEFGTPILCRH</sequence>
<dbReference type="KEGG" id="phal:H9I45_15260"/>
<accession>A0A7L8AFD7</accession>
<dbReference type="Proteomes" id="UP000516764">
    <property type="component" value="Chromosome"/>
</dbReference>
<dbReference type="RefSeq" id="WP_088354266.1">
    <property type="nucleotide sequence ID" value="NZ_CP061813.1"/>
</dbReference>
<reference evidence="1 2" key="1">
    <citation type="journal article" date="2016" name="Int. J. Syst. Evol. Microbiol.">
        <title>Polaribacter haliotis sp. nov., isolated from the gut of abalone Haliotis discus hannai.</title>
        <authorList>
            <person name="Kim Y.O."/>
            <person name="Park I.S."/>
            <person name="Park S."/>
            <person name="Nam B.H."/>
            <person name="Park J.M."/>
            <person name="Kim D.G."/>
            <person name="Yoon J.H."/>
        </authorList>
    </citation>
    <scope>NUCLEOTIDE SEQUENCE [LARGE SCALE GENOMIC DNA]</scope>
    <source>
        <strain evidence="1 2">KCTC 52418</strain>
    </source>
</reference>
<protein>
    <submittedName>
        <fullName evidence="1">Uncharacterized protein</fullName>
    </submittedName>
</protein>
<dbReference type="EMBL" id="CP061813">
    <property type="protein sequence ID" value="QOD60677.1"/>
    <property type="molecule type" value="Genomic_DNA"/>
</dbReference>
<evidence type="ECO:0000313" key="2">
    <source>
        <dbReference type="Proteomes" id="UP000516764"/>
    </source>
</evidence>
<dbReference type="AlphaFoldDB" id="A0A7L8AFD7"/>
<evidence type="ECO:0000313" key="1">
    <source>
        <dbReference type="EMBL" id="QOD60677.1"/>
    </source>
</evidence>
<name>A0A7L8AFD7_9FLAO</name>
<gene>
    <name evidence="1" type="ORF">H9I45_15260</name>
</gene>
<organism evidence="1 2">
    <name type="scientific">Polaribacter haliotis</name>
    <dbReference type="NCBI Taxonomy" id="1888915"/>
    <lineage>
        <taxon>Bacteria</taxon>
        <taxon>Pseudomonadati</taxon>
        <taxon>Bacteroidota</taxon>
        <taxon>Flavobacteriia</taxon>
        <taxon>Flavobacteriales</taxon>
        <taxon>Flavobacteriaceae</taxon>
    </lineage>
</organism>
<dbReference type="OrthoDB" id="1443420at2"/>
<proteinExistence type="predicted"/>
<keyword evidence="2" id="KW-1185">Reference proteome</keyword>